<dbReference type="InterPro" id="IPR018383">
    <property type="entry name" value="UPF0324_pro"/>
</dbReference>
<feature type="transmembrane region" description="Helical" evidence="7">
    <location>
        <begin position="221"/>
        <end position="241"/>
    </location>
</feature>
<dbReference type="EMBL" id="AP027272">
    <property type="protein sequence ID" value="BDX08360.1"/>
    <property type="molecule type" value="Genomic_DNA"/>
</dbReference>
<feature type="transmembrane region" description="Helical" evidence="7">
    <location>
        <begin position="157"/>
        <end position="182"/>
    </location>
</feature>
<dbReference type="Pfam" id="PF03601">
    <property type="entry name" value="Cons_hypoth698"/>
    <property type="match status" value="1"/>
</dbReference>
<dbReference type="GO" id="GO:0005886">
    <property type="term" value="C:plasma membrane"/>
    <property type="evidence" value="ECO:0007669"/>
    <property type="project" value="UniProtKB-SubCell"/>
</dbReference>
<organism evidence="8 9">
    <name type="scientific">Planctobacterium marinum</name>
    <dbReference type="NCBI Taxonomy" id="1631968"/>
    <lineage>
        <taxon>Bacteria</taxon>
        <taxon>Pseudomonadati</taxon>
        <taxon>Pseudomonadota</taxon>
        <taxon>Gammaproteobacteria</taxon>
        <taxon>Alteromonadales</taxon>
        <taxon>Alteromonadaceae</taxon>
        <taxon>Planctobacterium</taxon>
    </lineage>
</organism>
<sequence>MTTLNNLIDRSRQLAPGIFIAIITGLAALFLSEHYGAPAMLFALLLGIAMSFLYQDTQCRSGIEFTACHVLRIGVALLGLRIAFDDVVALGWQTALLLVCAVGSTIVFGITLAKVFQLNKRFGALTGGSVAICGASAAMAISAVLPNDKNRERDTLLTVIGVTSLSTIAMVAYPIIASYLGLDETQTSIFLGGTIHDVAQVVGAGYSVSEQTGDLATLTKLVRVAFLMPVVLCFLIVLKANKNIVADGGKAPGLPGFLVAFIILMVLNSVMNVPELVTTSATEVSRFALVVSIAAIGMKSNLGQLTKVGFKPILLMVAETAWIALIILAWLLYF</sequence>
<evidence type="ECO:0000256" key="3">
    <source>
        <dbReference type="ARBA" id="ARBA00022475"/>
    </source>
</evidence>
<accession>A0AA48KWB0</accession>
<feature type="transmembrane region" description="Helical" evidence="7">
    <location>
        <begin position="122"/>
        <end position="145"/>
    </location>
</feature>
<protein>
    <submittedName>
        <fullName evidence="8">Phosphoenolpyruvate carboxylase</fullName>
    </submittedName>
</protein>
<feature type="transmembrane region" description="Helical" evidence="7">
    <location>
        <begin position="90"/>
        <end position="110"/>
    </location>
</feature>
<feature type="transmembrane region" description="Helical" evidence="7">
    <location>
        <begin position="37"/>
        <end position="54"/>
    </location>
</feature>
<proteinExistence type="inferred from homology"/>
<feature type="transmembrane region" description="Helical" evidence="7">
    <location>
        <begin position="66"/>
        <end position="84"/>
    </location>
</feature>
<feature type="transmembrane region" description="Helical" evidence="7">
    <location>
        <begin position="253"/>
        <end position="272"/>
    </location>
</feature>
<dbReference type="Proteomes" id="UP001333710">
    <property type="component" value="Chromosome"/>
</dbReference>
<name>A0AA48KWB0_9ALTE</name>
<evidence type="ECO:0000256" key="7">
    <source>
        <dbReference type="SAM" id="Phobius"/>
    </source>
</evidence>
<dbReference type="KEGG" id="pmaw:MACH26_38810"/>
<evidence type="ECO:0000256" key="2">
    <source>
        <dbReference type="ARBA" id="ARBA00007977"/>
    </source>
</evidence>
<evidence type="ECO:0000256" key="4">
    <source>
        <dbReference type="ARBA" id="ARBA00022692"/>
    </source>
</evidence>
<dbReference type="PANTHER" id="PTHR30106">
    <property type="entry name" value="INNER MEMBRANE PROTEIN YEIH-RELATED"/>
    <property type="match status" value="1"/>
</dbReference>
<gene>
    <name evidence="8" type="ORF">MACH26_38810</name>
</gene>
<reference evidence="8" key="1">
    <citation type="submission" date="2023-01" db="EMBL/GenBank/DDBJ databases">
        <title>Complete genome sequence of Planctobacterium marinum strain Dej080120_11.</title>
        <authorList>
            <person name="Ueki S."/>
            <person name="Maruyama F."/>
        </authorList>
    </citation>
    <scope>NUCLEOTIDE SEQUENCE</scope>
    <source>
        <strain evidence="8">Dej080120_11</strain>
    </source>
</reference>
<dbReference type="PANTHER" id="PTHR30106:SF2">
    <property type="entry name" value="UPF0324 INNER MEMBRANE PROTEIN YEIH"/>
    <property type="match status" value="1"/>
</dbReference>
<evidence type="ECO:0000256" key="6">
    <source>
        <dbReference type="ARBA" id="ARBA00023136"/>
    </source>
</evidence>
<keyword evidence="5 7" id="KW-1133">Transmembrane helix</keyword>
<dbReference type="RefSeq" id="WP_338294431.1">
    <property type="nucleotide sequence ID" value="NZ_AP027272.1"/>
</dbReference>
<evidence type="ECO:0000256" key="1">
    <source>
        <dbReference type="ARBA" id="ARBA00004651"/>
    </source>
</evidence>
<keyword evidence="4 7" id="KW-0812">Transmembrane</keyword>
<keyword evidence="3" id="KW-1003">Cell membrane</keyword>
<evidence type="ECO:0000256" key="5">
    <source>
        <dbReference type="ARBA" id="ARBA00022989"/>
    </source>
</evidence>
<evidence type="ECO:0000313" key="8">
    <source>
        <dbReference type="EMBL" id="BDX08360.1"/>
    </source>
</evidence>
<comment type="subcellular location">
    <subcellularLocation>
        <location evidence="1">Cell membrane</location>
        <topology evidence="1">Multi-pass membrane protein</topology>
    </subcellularLocation>
</comment>
<feature type="transmembrane region" description="Helical" evidence="7">
    <location>
        <begin position="314"/>
        <end position="333"/>
    </location>
</feature>
<keyword evidence="9" id="KW-1185">Reference proteome</keyword>
<dbReference type="AlphaFoldDB" id="A0AA48KWB0"/>
<keyword evidence="6 7" id="KW-0472">Membrane</keyword>
<feature type="transmembrane region" description="Helical" evidence="7">
    <location>
        <begin position="284"/>
        <end position="302"/>
    </location>
</feature>
<comment type="similarity">
    <text evidence="2">Belongs to the UPF0324 family.</text>
</comment>
<evidence type="ECO:0000313" key="9">
    <source>
        <dbReference type="Proteomes" id="UP001333710"/>
    </source>
</evidence>
<feature type="transmembrane region" description="Helical" evidence="7">
    <location>
        <begin position="12"/>
        <end position="31"/>
    </location>
</feature>